<dbReference type="Gene3D" id="3.40.50.2300">
    <property type="match status" value="1"/>
</dbReference>
<reference evidence="10 11" key="1">
    <citation type="submission" date="2015-09" db="EMBL/GenBank/DDBJ databases">
        <authorList>
            <consortium name="Pathogen Informatics"/>
        </authorList>
    </citation>
    <scope>NUCLEOTIDE SEQUENCE [LARGE SCALE GENOMIC DNA]</scope>
    <source>
        <strain evidence="10 11">2789STDY5834899</strain>
    </source>
</reference>
<keyword evidence="4 7" id="KW-0238">DNA-binding</keyword>
<sequence>MKLLIIEDECELSDSIVSFLNQEDYLCEQAFTFSEATMKVGLYEYDCILLDLMLPGGSGLDILRKIKKETPQTGVIIVSAKDSVDDKIAGLKIGADDYLAKPFHLPELSMRIFALLRRKYFANNNILRSGPLEIDLLGKMVSIGTVKLDLTKTEYELLLFLIENRKRVVSKSALAEHLSGDMADMMSDFNFVYAHIKNLKAKLADAGAVDYIKTYYGTGYKWVENEKSVE</sequence>
<dbReference type="GO" id="GO:0000156">
    <property type="term" value="F:phosphorelay response regulator activity"/>
    <property type="evidence" value="ECO:0007669"/>
    <property type="project" value="TreeGrafter"/>
</dbReference>
<dbReference type="Pfam" id="PF00486">
    <property type="entry name" value="Trans_reg_C"/>
    <property type="match status" value="1"/>
</dbReference>
<keyword evidence="3" id="KW-0805">Transcription regulation</keyword>
<dbReference type="InterPro" id="IPR039420">
    <property type="entry name" value="WalR-like"/>
</dbReference>
<dbReference type="SMART" id="SM00448">
    <property type="entry name" value="REC"/>
    <property type="match status" value="1"/>
</dbReference>
<evidence type="ECO:0000256" key="3">
    <source>
        <dbReference type="ARBA" id="ARBA00023015"/>
    </source>
</evidence>
<dbReference type="PROSITE" id="PS50110">
    <property type="entry name" value="RESPONSE_REGULATORY"/>
    <property type="match status" value="1"/>
</dbReference>
<dbReference type="RefSeq" id="WP_055300185.1">
    <property type="nucleotide sequence ID" value="NZ_CZAP01000010.1"/>
</dbReference>
<evidence type="ECO:0000256" key="7">
    <source>
        <dbReference type="PROSITE-ProRule" id="PRU01091"/>
    </source>
</evidence>
<dbReference type="InterPro" id="IPR001867">
    <property type="entry name" value="OmpR/PhoB-type_DNA-bd"/>
</dbReference>
<evidence type="ECO:0000313" key="11">
    <source>
        <dbReference type="Proteomes" id="UP000095576"/>
    </source>
</evidence>
<evidence type="ECO:0000256" key="2">
    <source>
        <dbReference type="ARBA" id="ARBA00023012"/>
    </source>
</evidence>
<dbReference type="AlphaFoldDB" id="A0A174Q237"/>
<keyword evidence="5" id="KW-0804">Transcription</keyword>
<feature type="DNA-binding region" description="OmpR/PhoB-type" evidence="7">
    <location>
        <begin position="124"/>
        <end position="224"/>
    </location>
</feature>
<dbReference type="Gene3D" id="1.10.10.10">
    <property type="entry name" value="Winged helix-like DNA-binding domain superfamily/Winged helix DNA-binding domain"/>
    <property type="match status" value="1"/>
</dbReference>
<evidence type="ECO:0000256" key="1">
    <source>
        <dbReference type="ARBA" id="ARBA00022553"/>
    </source>
</evidence>
<dbReference type="SUPFAM" id="SSF52172">
    <property type="entry name" value="CheY-like"/>
    <property type="match status" value="1"/>
</dbReference>
<dbReference type="GO" id="GO:0005829">
    <property type="term" value="C:cytosol"/>
    <property type="evidence" value="ECO:0007669"/>
    <property type="project" value="TreeGrafter"/>
</dbReference>
<dbReference type="PANTHER" id="PTHR48111">
    <property type="entry name" value="REGULATOR OF RPOS"/>
    <property type="match status" value="1"/>
</dbReference>
<evidence type="ECO:0000313" key="10">
    <source>
        <dbReference type="EMBL" id="CUP67332.1"/>
    </source>
</evidence>
<dbReference type="SMART" id="SM00862">
    <property type="entry name" value="Trans_reg_C"/>
    <property type="match status" value="1"/>
</dbReference>
<proteinExistence type="predicted"/>
<evidence type="ECO:0000259" key="8">
    <source>
        <dbReference type="PROSITE" id="PS50110"/>
    </source>
</evidence>
<dbReference type="CDD" id="cd00383">
    <property type="entry name" value="trans_reg_C"/>
    <property type="match status" value="1"/>
</dbReference>
<keyword evidence="2" id="KW-0902">Two-component regulatory system</keyword>
<dbReference type="GO" id="GO:0032993">
    <property type="term" value="C:protein-DNA complex"/>
    <property type="evidence" value="ECO:0007669"/>
    <property type="project" value="TreeGrafter"/>
</dbReference>
<evidence type="ECO:0000256" key="4">
    <source>
        <dbReference type="ARBA" id="ARBA00023125"/>
    </source>
</evidence>
<keyword evidence="1 6" id="KW-0597">Phosphoprotein</keyword>
<dbReference type="InterPro" id="IPR016032">
    <property type="entry name" value="Sig_transdc_resp-reg_C-effctor"/>
</dbReference>
<gene>
    <name evidence="10" type="primary">arlR</name>
    <name evidence="10" type="ORF">ERS852511_02840</name>
</gene>
<evidence type="ECO:0000259" key="9">
    <source>
        <dbReference type="PROSITE" id="PS51755"/>
    </source>
</evidence>
<dbReference type="Proteomes" id="UP000095576">
    <property type="component" value="Unassembled WGS sequence"/>
</dbReference>
<accession>A0A174Q237</accession>
<dbReference type="PROSITE" id="PS51755">
    <property type="entry name" value="OMPR_PHOB"/>
    <property type="match status" value="1"/>
</dbReference>
<feature type="domain" description="Response regulatory" evidence="8">
    <location>
        <begin position="2"/>
        <end position="116"/>
    </location>
</feature>
<dbReference type="GO" id="GO:0006355">
    <property type="term" value="P:regulation of DNA-templated transcription"/>
    <property type="evidence" value="ECO:0007669"/>
    <property type="project" value="InterPro"/>
</dbReference>
<dbReference type="PANTHER" id="PTHR48111:SF22">
    <property type="entry name" value="REGULATOR OF RPOS"/>
    <property type="match status" value="1"/>
</dbReference>
<feature type="modified residue" description="4-aspartylphosphate" evidence="6">
    <location>
        <position position="51"/>
    </location>
</feature>
<organism evidence="10 11">
    <name type="scientific">Bacteroides thetaiotaomicron</name>
    <dbReference type="NCBI Taxonomy" id="818"/>
    <lineage>
        <taxon>Bacteria</taxon>
        <taxon>Pseudomonadati</taxon>
        <taxon>Bacteroidota</taxon>
        <taxon>Bacteroidia</taxon>
        <taxon>Bacteroidales</taxon>
        <taxon>Bacteroidaceae</taxon>
        <taxon>Bacteroides</taxon>
    </lineage>
</organism>
<evidence type="ECO:0000256" key="5">
    <source>
        <dbReference type="ARBA" id="ARBA00023163"/>
    </source>
</evidence>
<name>A0A174Q237_BACT4</name>
<dbReference type="Gene3D" id="6.10.250.690">
    <property type="match status" value="1"/>
</dbReference>
<dbReference type="GO" id="GO:0000976">
    <property type="term" value="F:transcription cis-regulatory region binding"/>
    <property type="evidence" value="ECO:0007669"/>
    <property type="project" value="TreeGrafter"/>
</dbReference>
<dbReference type="EMBL" id="CZAP01000010">
    <property type="protein sequence ID" value="CUP67332.1"/>
    <property type="molecule type" value="Genomic_DNA"/>
</dbReference>
<feature type="domain" description="OmpR/PhoB-type" evidence="9">
    <location>
        <begin position="124"/>
        <end position="224"/>
    </location>
</feature>
<dbReference type="SUPFAM" id="SSF46894">
    <property type="entry name" value="C-terminal effector domain of the bipartite response regulators"/>
    <property type="match status" value="1"/>
</dbReference>
<protein>
    <submittedName>
        <fullName evidence="10">Two component transcriptional regulator, winged helix family</fullName>
    </submittedName>
</protein>
<dbReference type="InterPro" id="IPR011006">
    <property type="entry name" value="CheY-like_superfamily"/>
</dbReference>
<dbReference type="InterPro" id="IPR036388">
    <property type="entry name" value="WH-like_DNA-bd_sf"/>
</dbReference>
<dbReference type="Pfam" id="PF00072">
    <property type="entry name" value="Response_reg"/>
    <property type="match status" value="1"/>
</dbReference>
<dbReference type="InterPro" id="IPR001789">
    <property type="entry name" value="Sig_transdc_resp-reg_receiver"/>
</dbReference>
<evidence type="ECO:0000256" key="6">
    <source>
        <dbReference type="PROSITE-ProRule" id="PRU00169"/>
    </source>
</evidence>